<dbReference type="GO" id="GO:0016301">
    <property type="term" value="F:kinase activity"/>
    <property type="evidence" value="ECO:0007669"/>
    <property type="project" value="UniProtKB-KW"/>
</dbReference>
<protein>
    <recommendedName>
        <fullName evidence="4">2-amino-4-hydroxy-6-hydroxymethyldihydropteridine pyrophosphokinase</fullName>
        <ecNumber evidence="3">2.7.6.3</ecNumber>
    </recommendedName>
    <alternativeName>
        <fullName evidence="11">6-hydroxymethyl-7,8-dihydropterin pyrophosphokinase</fullName>
    </alternativeName>
    <alternativeName>
        <fullName evidence="12">7,8-dihydro-6-hydroxymethylpterin-pyrophosphokinase</fullName>
    </alternativeName>
</protein>
<dbReference type="GO" id="GO:0046656">
    <property type="term" value="P:folic acid biosynthetic process"/>
    <property type="evidence" value="ECO:0007669"/>
    <property type="project" value="UniProtKB-KW"/>
</dbReference>
<dbReference type="EMBL" id="CP001616">
    <property type="protein sequence ID" value="ACQ93898.1"/>
    <property type="molecule type" value="Genomic_DNA"/>
</dbReference>
<dbReference type="HOGENOM" id="CLU_097916_0_1_6"/>
<keyword evidence="8" id="KW-0067">ATP-binding</keyword>
<evidence type="ECO:0000256" key="2">
    <source>
        <dbReference type="ARBA" id="ARBA00005810"/>
    </source>
</evidence>
<gene>
    <name evidence="14" type="ordered locus">Tola_2301</name>
</gene>
<reference evidence="15" key="1">
    <citation type="submission" date="2009-05" db="EMBL/GenBank/DDBJ databases">
        <title>Complete sequence of Tolumonas auensis DSM 9187.</title>
        <authorList>
            <consortium name="US DOE Joint Genome Institute"/>
            <person name="Lucas S."/>
            <person name="Copeland A."/>
            <person name="Lapidus A."/>
            <person name="Glavina del Rio T."/>
            <person name="Tice H."/>
            <person name="Bruce D."/>
            <person name="Goodwin L."/>
            <person name="Pitluck S."/>
            <person name="Chertkov O."/>
            <person name="Brettin T."/>
            <person name="Detter J.C."/>
            <person name="Han C."/>
            <person name="Larimer F."/>
            <person name="Land M."/>
            <person name="Hauser L."/>
            <person name="Kyrpides N."/>
            <person name="Mikhailova N."/>
            <person name="Spring S."/>
            <person name="Beller H."/>
        </authorList>
    </citation>
    <scope>NUCLEOTIDE SEQUENCE [LARGE SCALE GENOMIC DNA]</scope>
    <source>
        <strain evidence="15">DSM 9187 / TA4</strain>
    </source>
</reference>
<dbReference type="AlphaFoldDB" id="C4L928"/>
<reference evidence="14 15" key="2">
    <citation type="journal article" date="2011" name="Stand. Genomic Sci.">
        <title>Complete genome sequence of Tolumonas auensis type strain (TA 4).</title>
        <authorList>
            <person name="Chertkov O."/>
            <person name="Copeland A."/>
            <person name="Lucas S."/>
            <person name="Lapidus A."/>
            <person name="Berry K.W."/>
            <person name="Detter J.C."/>
            <person name="Del Rio T.G."/>
            <person name="Hammon N."/>
            <person name="Dalin E."/>
            <person name="Tice H."/>
            <person name="Pitluck S."/>
            <person name="Richardson P."/>
            <person name="Bruce D."/>
            <person name="Goodwin L."/>
            <person name="Han C."/>
            <person name="Tapia R."/>
            <person name="Saunders E."/>
            <person name="Schmutz J."/>
            <person name="Brettin T."/>
            <person name="Larimer F."/>
            <person name="Land M."/>
            <person name="Hauser L."/>
            <person name="Spring S."/>
            <person name="Rohde M."/>
            <person name="Kyrpides N.C."/>
            <person name="Ivanova N."/>
            <person name="Goker M."/>
            <person name="Beller H.R."/>
            <person name="Klenk H.P."/>
            <person name="Woyke T."/>
        </authorList>
    </citation>
    <scope>NUCLEOTIDE SEQUENCE [LARGE SCALE GENOMIC DNA]</scope>
    <source>
        <strain evidence="15">DSM 9187 / TA4</strain>
    </source>
</reference>
<dbReference type="Gene3D" id="3.30.70.560">
    <property type="entry name" value="7,8-Dihydro-6-hydroxymethylpterin-pyrophosphokinase HPPK"/>
    <property type="match status" value="1"/>
</dbReference>
<dbReference type="UniPathway" id="UPA00077">
    <property type="reaction ID" value="UER00155"/>
</dbReference>
<dbReference type="PROSITE" id="PS00794">
    <property type="entry name" value="HPPK"/>
    <property type="match status" value="1"/>
</dbReference>
<evidence type="ECO:0000256" key="4">
    <source>
        <dbReference type="ARBA" id="ARBA00016218"/>
    </source>
</evidence>
<evidence type="ECO:0000256" key="11">
    <source>
        <dbReference type="ARBA" id="ARBA00029766"/>
    </source>
</evidence>
<evidence type="ECO:0000256" key="5">
    <source>
        <dbReference type="ARBA" id="ARBA00022679"/>
    </source>
</evidence>
<dbReference type="KEGG" id="tau:Tola_2301"/>
<feature type="domain" description="7,8-dihydro-6-hydroxymethylpterin-pyrophosphokinase" evidence="13">
    <location>
        <begin position="89"/>
        <end position="100"/>
    </location>
</feature>
<dbReference type="Pfam" id="PF01288">
    <property type="entry name" value="HPPK"/>
    <property type="match status" value="1"/>
</dbReference>
<dbReference type="SUPFAM" id="SSF55083">
    <property type="entry name" value="6-hydroxymethyl-7,8-dihydropterin pyrophosphokinase, HPPK"/>
    <property type="match status" value="1"/>
</dbReference>
<dbReference type="NCBIfam" id="TIGR01498">
    <property type="entry name" value="folK"/>
    <property type="match status" value="1"/>
</dbReference>
<dbReference type="InterPro" id="IPR000550">
    <property type="entry name" value="Hppk"/>
</dbReference>
<evidence type="ECO:0000259" key="13">
    <source>
        <dbReference type="PROSITE" id="PS00794"/>
    </source>
</evidence>
<dbReference type="eggNOG" id="COG0801">
    <property type="taxonomic scope" value="Bacteria"/>
</dbReference>
<name>C4L928_TOLAT</name>
<dbReference type="STRING" id="595494.Tola_2301"/>
<comment type="pathway">
    <text evidence="1">Cofactor biosynthesis; tetrahydrofolate biosynthesis; 2-amino-4-hydroxy-6-hydroxymethyl-7,8-dihydropteridine diphosphate from 7,8-dihydroneopterin triphosphate: step 4/4.</text>
</comment>
<keyword evidence="7 14" id="KW-0418">Kinase</keyword>
<evidence type="ECO:0000256" key="6">
    <source>
        <dbReference type="ARBA" id="ARBA00022741"/>
    </source>
</evidence>
<dbReference type="InterPro" id="IPR035907">
    <property type="entry name" value="Hppk_sf"/>
</dbReference>
<organism evidence="14 15">
    <name type="scientific">Tolumonas auensis (strain DSM 9187 / NBRC 110442 / TA 4)</name>
    <dbReference type="NCBI Taxonomy" id="595494"/>
    <lineage>
        <taxon>Bacteria</taxon>
        <taxon>Pseudomonadati</taxon>
        <taxon>Pseudomonadota</taxon>
        <taxon>Gammaproteobacteria</taxon>
        <taxon>Aeromonadales</taxon>
        <taxon>Aeromonadaceae</taxon>
        <taxon>Tolumonas</taxon>
    </lineage>
</organism>
<dbReference type="RefSeq" id="WP_015879366.1">
    <property type="nucleotide sequence ID" value="NC_012691.1"/>
</dbReference>
<evidence type="ECO:0000256" key="12">
    <source>
        <dbReference type="ARBA" id="ARBA00033413"/>
    </source>
</evidence>
<dbReference type="PANTHER" id="PTHR43071:SF1">
    <property type="entry name" value="2-AMINO-4-HYDROXY-6-HYDROXYMETHYLDIHYDROPTERIDINE PYROPHOSPHOKINASE"/>
    <property type="match status" value="1"/>
</dbReference>
<proteinExistence type="inferred from homology"/>
<evidence type="ECO:0000256" key="7">
    <source>
        <dbReference type="ARBA" id="ARBA00022777"/>
    </source>
</evidence>
<keyword evidence="9" id="KW-0289">Folate biosynthesis</keyword>
<evidence type="ECO:0000313" key="15">
    <source>
        <dbReference type="Proteomes" id="UP000009073"/>
    </source>
</evidence>
<evidence type="ECO:0000256" key="10">
    <source>
        <dbReference type="ARBA" id="ARBA00029409"/>
    </source>
</evidence>
<evidence type="ECO:0000256" key="1">
    <source>
        <dbReference type="ARBA" id="ARBA00005051"/>
    </source>
</evidence>
<evidence type="ECO:0000256" key="9">
    <source>
        <dbReference type="ARBA" id="ARBA00022909"/>
    </source>
</evidence>
<evidence type="ECO:0000256" key="8">
    <source>
        <dbReference type="ARBA" id="ARBA00022840"/>
    </source>
</evidence>
<dbReference type="PANTHER" id="PTHR43071">
    <property type="entry name" value="2-AMINO-4-HYDROXY-6-HYDROXYMETHYLDIHYDROPTERIDINE PYROPHOSPHOKINASE"/>
    <property type="match status" value="1"/>
</dbReference>
<dbReference type="GO" id="GO:0003848">
    <property type="term" value="F:2-amino-4-hydroxy-6-hydroxymethyldihydropteridine diphosphokinase activity"/>
    <property type="evidence" value="ECO:0007669"/>
    <property type="project" value="UniProtKB-EC"/>
</dbReference>
<dbReference type="OrthoDB" id="9808041at2"/>
<dbReference type="EC" id="2.7.6.3" evidence="3"/>
<dbReference type="GO" id="GO:0046654">
    <property type="term" value="P:tetrahydrofolate biosynthetic process"/>
    <property type="evidence" value="ECO:0007669"/>
    <property type="project" value="UniProtKB-UniPathway"/>
</dbReference>
<dbReference type="CDD" id="cd00483">
    <property type="entry name" value="HPPK"/>
    <property type="match status" value="1"/>
</dbReference>
<comment type="similarity">
    <text evidence="2">Belongs to the HPPK family.</text>
</comment>
<evidence type="ECO:0000256" key="3">
    <source>
        <dbReference type="ARBA" id="ARBA00013253"/>
    </source>
</evidence>
<comment type="function">
    <text evidence="10">Catalyzes the transfer of pyrophosphate from adenosine triphosphate (ATP) to 6-hydroxymethyl-7,8-dihydropterin, an enzymatic step in folate biosynthesis pathway.</text>
</comment>
<keyword evidence="6" id="KW-0547">Nucleotide-binding</keyword>
<keyword evidence="15" id="KW-1185">Reference proteome</keyword>
<accession>C4L928</accession>
<dbReference type="GO" id="GO:0005524">
    <property type="term" value="F:ATP binding"/>
    <property type="evidence" value="ECO:0007669"/>
    <property type="project" value="UniProtKB-KW"/>
</dbReference>
<dbReference type="Proteomes" id="UP000009073">
    <property type="component" value="Chromosome"/>
</dbReference>
<keyword evidence="5 14" id="KW-0808">Transferase</keyword>
<sequence length="161" mass="17956">MTEVFVALGANLTEPRVQILRAIKALQQLPASELVSCSPLYSSAPMGPQDQPDYINAVARLNTSLAPHALLDELQRIELEQGRERKDERWGPRTLDLDLLLYGQQIIQDERLTVPHYGMTQRAFVLVPLFDIAPQLALPDGRQLAGLVAACDRSTLFRLPD</sequence>
<evidence type="ECO:0000313" key="14">
    <source>
        <dbReference type="EMBL" id="ACQ93898.1"/>
    </source>
</evidence>